<evidence type="ECO:0000313" key="2">
    <source>
        <dbReference type="Proteomes" id="UP000218944"/>
    </source>
</evidence>
<dbReference type="AlphaFoldDB" id="A0A2A2CYA2"/>
<reference evidence="1 2" key="1">
    <citation type="submission" date="2017-08" db="EMBL/GenBank/DDBJ databases">
        <title>Genome sequence of Streptomyces albireticuli NRRL B-1670.</title>
        <authorList>
            <person name="Graham D.E."/>
            <person name="Mahan K.M."/>
            <person name="Klingeman D.M."/>
            <person name="Hettich R.L."/>
            <person name="Parry R.J."/>
            <person name="Spain J.C."/>
        </authorList>
    </citation>
    <scope>NUCLEOTIDE SEQUENCE [LARGE SCALE GENOMIC DNA]</scope>
    <source>
        <strain evidence="1 2">NRRL B-1670</strain>
    </source>
</reference>
<gene>
    <name evidence="1" type="ORF">CK936_30975</name>
</gene>
<keyword evidence="2" id="KW-1185">Reference proteome</keyword>
<sequence>MTTSKVVLPLTAEQAEALGLPESEEAYTIEGLVLDAGRRPVKLPTTLACTGLPTRWPDLLGTPTVLSDLSVAYYRYRVRRQAAGMEVALVAQEAAETLEKQWEVAAPDPEFTA</sequence>
<dbReference type="EMBL" id="NSJV01000581">
    <property type="protein sequence ID" value="PAU45183.1"/>
    <property type="molecule type" value="Genomic_DNA"/>
</dbReference>
<comment type="caution">
    <text evidence="1">The sequence shown here is derived from an EMBL/GenBank/DDBJ whole genome shotgun (WGS) entry which is preliminary data.</text>
</comment>
<proteinExistence type="predicted"/>
<accession>A0A2A2CYA2</accession>
<dbReference type="RefSeq" id="WP_095584257.1">
    <property type="nucleotide sequence ID" value="NZ_JAJQQQ010000018.1"/>
</dbReference>
<name>A0A2A2CYA2_9ACTN</name>
<evidence type="ECO:0000313" key="1">
    <source>
        <dbReference type="EMBL" id="PAU45183.1"/>
    </source>
</evidence>
<dbReference type="Proteomes" id="UP000218944">
    <property type="component" value="Unassembled WGS sequence"/>
</dbReference>
<protein>
    <submittedName>
        <fullName evidence="1">Uncharacterized protein</fullName>
    </submittedName>
</protein>
<organism evidence="1 2">
    <name type="scientific">Streptomyces albireticuli</name>
    <dbReference type="NCBI Taxonomy" id="1940"/>
    <lineage>
        <taxon>Bacteria</taxon>
        <taxon>Bacillati</taxon>
        <taxon>Actinomycetota</taxon>
        <taxon>Actinomycetes</taxon>
        <taxon>Kitasatosporales</taxon>
        <taxon>Streptomycetaceae</taxon>
        <taxon>Streptomyces</taxon>
    </lineage>
</organism>